<dbReference type="AlphaFoldDB" id="A0AAV3JC93"/>
<gene>
    <name evidence="1" type="ORF">LEP1GSC103_2227</name>
</gene>
<dbReference type="Proteomes" id="UP000014570">
    <property type="component" value="Unassembled WGS sequence"/>
</dbReference>
<proteinExistence type="predicted"/>
<accession>A0AAV3JC93</accession>
<reference evidence="1 2" key="1">
    <citation type="submission" date="2013-04" db="EMBL/GenBank/DDBJ databases">
        <authorList>
            <person name="Harkins D.M."/>
            <person name="Durkin A.S."/>
            <person name="Brinkac L.M."/>
            <person name="Haft D.H."/>
            <person name="Selengut J.D."/>
            <person name="Sanka R."/>
            <person name="DePew J."/>
            <person name="Purushe J."/>
            <person name="Chanthongthip A."/>
            <person name="Lattana O."/>
            <person name="Phetsouvanh R."/>
            <person name="Newton P.N."/>
            <person name="Vinetz J.M."/>
            <person name="Sutton G.G."/>
            <person name="Nierman W.C."/>
            <person name="Fouts D.E."/>
        </authorList>
    </citation>
    <scope>NUCLEOTIDE SEQUENCE [LARGE SCALE GENOMIC DNA]</scope>
    <source>
        <strain evidence="1 2">UI 09931</strain>
    </source>
</reference>
<evidence type="ECO:0000313" key="1">
    <source>
        <dbReference type="EMBL" id="EPG58205.1"/>
    </source>
</evidence>
<dbReference type="EMBL" id="AHNP02000007">
    <property type="protein sequence ID" value="EPG58205.1"/>
    <property type="molecule type" value="Genomic_DNA"/>
</dbReference>
<organism evidence="1 2">
    <name type="scientific">Leptospira borgpetersenii serovar Javanica str. UI 09931</name>
    <dbReference type="NCBI Taxonomy" id="1049767"/>
    <lineage>
        <taxon>Bacteria</taxon>
        <taxon>Pseudomonadati</taxon>
        <taxon>Spirochaetota</taxon>
        <taxon>Spirochaetia</taxon>
        <taxon>Leptospirales</taxon>
        <taxon>Leptospiraceae</taxon>
        <taxon>Leptospira</taxon>
    </lineage>
</organism>
<sequence length="47" mass="5687">MDFFFEKSTRFVADAGFLFEKRVATKLDKILKIITEKKLDRRFILFL</sequence>
<comment type="caution">
    <text evidence="1">The sequence shown here is derived from an EMBL/GenBank/DDBJ whole genome shotgun (WGS) entry which is preliminary data.</text>
</comment>
<evidence type="ECO:0000313" key="2">
    <source>
        <dbReference type="Proteomes" id="UP000014570"/>
    </source>
</evidence>
<protein>
    <submittedName>
        <fullName evidence="1">Uncharacterized protein</fullName>
    </submittedName>
</protein>
<name>A0AAV3JC93_LEPBO</name>